<dbReference type="PANTHER" id="PTHR11564">
    <property type="entry name" value="SIGNAL RECOGNITION PARTICLE 54K PROTEIN SRP54"/>
    <property type="match status" value="1"/>
</dbReference>
<keyword evidence="9" id="KW-0963">Cytoplasm</keyword>
<feature type="binding site" evidence="9">
    <location>
        <begin position="188"/>
        <end position="192"/>
    </location>
    <ligand>
        <name>GTP</name>
        <dbReference type="ChEBI" id="CHEBI:37565"/>
    </ligand>
</feature>
<comment type="subunit">
    <text evidence="9">Part of the signal recognition particle protein translocation system, which is composed of SRP and FtsY.</text>
</comment>
<organism evidence="11 12">
    <name type="scientific">Candidatus Cardinium hertigii</name>
    <dbReference type="NCBI Taxonomy" id="247481"/>
    <lineage>
        <taxon>Bacteria</taxon>
        <taxon>Pseudomonadati</taxon>
        <taxon>Bacteroidota</taxon>
        <taxon>Cytophagia</taxon>
        <taxon>Cytophagales</taxon>
        <taxon>Amoebophilaceae</taxon>
        <taxon>Candidatus Cardinium</taxon>
    </lineage>
</organism>
<keyword evidence="4 9" id="KW-0694">RNA-binding</keyword>
<dbReference type="SMART" id="SM00382">
    <property type="entry name" value="AAA"/>
    <property type="match status" value="1"/>
</dbReference>
<protein>
    <recommendedName>
        <fullName evidence="9">Signal recognition particle protein</fullName>
        <ecNumber evidence="9">3.6.5.4</ecNumber>
    </recommendedName>
    <alternativeName>
        <fullName evidence="9">Fifty-four homolog</fullName>
    </alternativeName>
</protein>
<evidence type="ECO:0000259" key="10">
    <source>
        <dbReference type="PROSITE" id="PS00300"/>
    </source>
</evidence>
<comment type="similarity">
    <text evidence="1 9">Belongs to the GTP-binding SRP family. SRP54 subfamily.</text>
</comment>
<dbReference type="InterPro" id="IPR042101">
    <property type="entry name" value="SRP54_N_sf"/>
</dbReference>
<dbReference type="InterPro" id="IPR013822">
    <property type="entry name" value="Signal_recog_particl_SRP54_hlx"/>
</dbReference>
<dbReference type="InterPro" id="IPR000897">
    <property type="entry name" value="SRP54_GTPase_dom"/>
</dbReference>
<evidence type="ECO:0000313" key="12">
    <source>
        <dbReference type="Proteomes" id="UP000245872"/>
    </source>
</evidence>
<evidence type="ECO:0000313" key="11">
    <source>
        <dbReference type="EMBL" id="AWN81706.1"/>
    </source>
</evidence>
<feature type="binding site" evidence="9">
    <location>
        <begin position="106"/>
        <end position="113"/>
    </location>
    <ligand>
        <name>GTP</name>
        <dbReference type="ChEBI" id="CHEBI:37565"/>
    </ligand>
</feature>
<dbReference type="InterPro" id="IPR004780">
    <property type="entry name" value="SRP"/>
</dbReference>
<dbReference type="Gene3D" id="1.20.120.140">
    <property type="entry name" value="Signal recognition particle SRP54, nucleotide-binding domain"/>
    <property type="match status" value="1"/>
</dbReference>
<sequence length="440" mass="48701">MFEHLSKNLEKAIKSLKGQNRITDINIAATVKEIRRSLVQADVHYKVAKQVTDAIKQKAIGTDILTAVSPGQLFTKLVQDALTDLMGGKHAEVNLTGNPAIILVAGLQGAGKTTLAGKLAYYYKKKNKTCCLVACDVYRPAAAEQLKQLGEQLSISVYSDPMAKDPVIIAQNALKEAKQQAVELVIIDTAGRLAIDEKMMQELQLLKKTLNPSETLFVVDAMTGQDAVATAQTFHERLHFDGVVLTKLDGDSRGGAALSIRNVVQKPIKFISTGEKMQDLDLFHPDRMASRILGMGDVISLVERAEQIYTEEQQRKLSQKIRSNQFNLEDLVHQVQQIKKMGNIKEMLAMLPVMGKTLQDFPLDEGLFGNVEVIIQSMTPKERQQPDSIDQQRKERIARGSGTSIQAVNQLLKNFNMLCKTMKKIGKEGPKFTLFGASKK</sequence>
<keyword evidence="5 9" id="KW-0342">GTP-binding</keyword>
<dbReference type="Pfam" id="PF02978">
    <property type="entry name" value="SRP_SPB"/>
    <property type="match status" value="1"/>
</dbReference>
<dbReference type="InterPro" id="IPR003593">
    <property type="entry name" value="AAA+_ATPase"/>
</dbReference>
<feature type="domain" description="SRP54-type proteins GTP-binding" evidence="10">
    <location>
        <begin position="267"/>
        <end position="280"/>
    </location>
</feature>
<evidence type="ECO:0000256" key="4">
    <source>
        <dbReference type="ARBA" id="ARBA00022884"/>
    </source>
</evidence>
<name>A0A2Z3LCX3_9BACT</name>
<dbReference type="SUPFAM" id="SSF52540">
    <property type="entry name" value="P-loop containing nucleoside triphosphate hydrolases"/>
    <property type="match status" value="1"/>
</dbReference>
<evidence type="ECO:0000256" key="9">
    <source>
        <dbReference type="HAMAP-Rule" id="MF_00306"/>
    </source>
</evidence>
<dbReference type="OrthoDB" id="9804720at2"/>
<dbReference type="InterPro" id="IPR036891">
    <property type="entry name" value="Signal_recog_part_SRP54_M_sf"/>
</dbReference>
<dbReference type="RefSeq" id="WP_109997132.1">
    <property type="nucleotide sequence ID" value="NZ_CP029619.1"/>
</dbReference>
<dbReference type="PROSITE" id="PS00300">
    <property type="entry name" value="SRP54"/>
    <property type="match status" value="1"/>
</dbReference>
<dbReference type="Pfam" id="PF00448">
    <property type="entry name" value="SRP54"/>
    <property type="match status" value="1"/>
</dbReference>
<proteinExistence type="inferred from homology"/>
<dbReference type="InterPro" id="IPR027417">
    <property type="entry name" value="P-loop_NTPase"/>
</dbReference>
<comment type="catalytic activity">
    <reaction evidence="8 9">
        <text>GTP + H2O = GDP + phosphate + H(+)</text>
        <dbReference type="Rhea" id="RHEA:19669"/>
        <dbReference type="ChEBI" id="CHEBI:15377"/>
        <dbReference type="ChEBI" id="CHEBI:15378"/>
        <dbReference type="ChEBI" id="CHEBI:37565"/>
        <dbReference type="ChEBI" id="CHEBI:43474"/>
        <dbReference type="ChEBI" id="CHEBI:58189"/>
        <dbReference type="EC" id="3.6.5.4"/>
    </reaction>
</comment>
<dbReference type="AlphaFoldDB" id="A0A2Z3LCX3"/>
<reference evidence="11 12" key="1">
    <citation type="submission" date="2018-05" db="EMBL/GenBank/DDBJ databases">
        <title>Candidatus Cardinium hertigii Genome Assembly.</title>
        <authorList>
            <person name="Showmaker K.C."/>
            <person name="Walden K.O."/>
            <person name="Fields C.J."/>
            <person name="Lambert K.N."/>
            <person name="Hudson M.E."/>
        </authorList>
    </citation>
    <scope>NUCLEOTIDE SEQUENCE [LARGE SCALE GENOMIC DNA]</scope>
    <source>
        <strain evidence="12">cHgTN10</strain>
    </source>
</reference>
<dbReference type="EMBL" id="CP029619">
    <property type="protein sequence ID" value="AWN81706.1"/>
    <property type="molecule type" value="Genomic_DNA"/>
</dbReference>
<dbReference type="GO" id="GO:0006614">
    <property type="term" value="P:SRP-dependent cotranslational protein targeting to membrane"/>
    <property type="evidence" value="ECO:0007669"/>
    <property type="project" value="InterPro"/>
</dbReference>
<comment type="domain">
    <text evidence="9">Composed of three domains: the N-terminal N domain, which is responsible for interactions with the ribosome, the central G domain, which binds GTP, and the C-terminal M domain, which binds the RNA and the signal sequence of the RNC.</text>
</comment>
<dbReference type="Gene3D" id="1.10.260.30">
    <property type="entry name" value="Signal recognition particle, SRP54 subunit, M-domain"/>
    <property type="match status" value="1"/>
</dbReference>
<dbReference type="GO" id="GO:0005525">
    <property type="term" value="F:GTP binding"/>
    <property type="evidence" value="ECO:0007669"/>
    <property type="project" value="UniProtKB-UniRule"/>
</dbReference>
<dbReference type="SMART" id="SM00962">
    <property type="entry name" value="SRP54"/>
    <property type="match status" value="1"/>
</dbReference>
<dbReference type="SUPFAM" id="SSF47446">
    <property type="entry name" value="Signal peptide-binding domain"/>
    <property type="match status" value="1"/>
</dbReference>
<dbReference type="SMART" id="SM00963">
    <property type="entry name" value="SRP54_N"/>
    <property type="match status" value="1"/>
</dbReference>
<dbReference type="GO" id="GO:0003924">
    <property type="term" value="F:GTPase activity"/>
    <property type="evidence" value="ECO:0007669"/>
    <property type="project" value="UniProtKB-UniRule"/>
</dbReference>
<dbReference type="KEGG" id="cher:DK880_00378"/>
<keyword evidence="6 9" id="KW-0733">Signal recognition particle</keyword>
<dbReference type="NCBIfam" id="TIGR00959">
    <property type="entry name" value="ffh"/>
    <property type="match status" value="1"/>
</dbReference>
<keyword evidence="2 9" id="KW-0547">Nucleotide-binding</keyword>
<dbReference type="EC" id="3.6.5.4" evidence="9"/>
<dbReference type="Pfam" id="PF02881">
    <property type="entry name" value="SRP54_N"/>
    <property type="match status" value="1"/>
</dbReference>
<evidence type="ECO:0000256" key="6">
    <source>
        <dbReference type="ARBA" id="ARBA00023135"/>
    </source>
</evidence>
<comment type="function">
    <text evidence="9">Involved in targeting and insertion of nascent membrane proteins into the cytoplasmic membrane. Binds to the hydrophobic signal sequence of the ribosome-nascent chain (RNC) as it emerges from the ribosomes. The SRP-RNC complex is then targeted to the cytoplasmic membrane where it interacts with the SRP receptor FtsY.</text>
</comment>
<dbReference type="GO" id="GO:0008312">
    <property type="term" value="F:7S RNA binding"/>
    <property type="evidence" value="ECO:0007669"/>
    <property type="project" value="InterPro"/>
</dbReference>
<keyword evidence="7 9" id="KW-0687">Ribonucleoprotein</keyword>
<feature type="binding site" evidence="9">
    <location>
        <begin position="246"/>
        <end position="249"/>
    </location>
    <ligand>
        <name>GTP</name>
        <dbReference type="ChEBI" id="CHEBI:37565"/>
    </ligand>
</feature>
<dbReference type="Gene3D" id="3.40.50.300">
    <property type="entry name" value="P-loop containing nucleotide triphosphate hydrolases"/>
    <property type="match status" value="1"/>
</dbReference>
<evidence type="ECO:0000256" key="5">
    <source>
        <dbReference type="ARBA" id="ARBA00023134"/>
    </source>
</evidence>
<evidence type="ECO:0000256" key="7">
    <source>
        <dbReference type="ARBA" id="ARBA00023274"/>
    </source>
</evidence>
<accession>A0A2Z3LCX3</accession>
<dbReference type="Proteomes" id="UP000245872">
    <property type="component" value="Chromosome"/>
</dbReference>
<evidence type="ECO:0000256" key="1">
    <source>
        <dbReference type="ARBA" id="ARBA00005450"/>
    </source>
</evidence>
<dbReference type="FunFam" id="3.40.50.300:FF:000022">
    <property type="entry name" value="Signal recognition particle 54 kDa subunit"/>
    <property type="match status" value="1"/>
</dbReference>
<gene>
    <name evidence="9 11" type="primary">ffh</name>
    <name evidence="11" type="ORF">DK880_00378</name>
</gene>
<dbReference type="InterPro" id="IPR004125">
    <property type="entry name" value="Signal_recog_particle_SRP54_M"/>
</dbReference>
<dbReference type="GO" id="GO:0048500">
    <property type="term" value="C:signal recognition particle"/>
    <property type="evidence" value="ECO:0007669"/>
    <property type="project" value="UniProtKB-UniRule"/>
</dbReference>
<evidence type="ECO:0000256" key="3">
    <source>
        <dbReference type="ARBA" id="ARBA00022801"/>
    </source>
</evidence>
<dbReference type="PANTHER" id="PTHR11564:SF5">
    <property type="entry name" value="SIGNAL RECOGNITION PARTICLE SUBUNIT SRP54"/>
    <property type="match status" value="1"/>
</dbReference>
<comment type="subcellular location">
    <subcellularLocation>
        <location evidence="9">Cytoplasm</location>
    </subcellularLocation>
    <text evidence="9">The SRP-RNC complex is targeted to the cytoplasmic membrane.</text>
</comment>
<dbReference type="HAMAP" id="MF_00306">
    <property type="entry name" value="SRP54"/>
    <property type="match status" value="1"/>
</dbReference>
<evidence type="ECO:0000256" key="8">
    <source>
        <dbReference type="ARBA" id="ARBA00048027"/>
    </source>
</evidence>
<keyword evidence="12" id="KW-1185">Reference proteome</keyword>
<keyword evidence="3 9" id="KW-0378">Hydrolase</keyword>
<dbReference type="InterPro" id="IPR022941">
    <property type="entry name" value="SRP54"/>
</dbReference>
<evidence type="ECO:0000256" key="2">
    <source>
        <dbReference type="ARBA" id="ARBA00022741"/>
    </source>
</evidence>
<dbReference type="CDD" id="cd18539">
    <property type="entry name" value="SRP_G"/>
    <property type="match status" value="1"/>
</dbReference>